<evidence type="ECO:0000313" key="2">
    <source>
        <dbReference type="EMBL" id="MCP3729248.1"/>
    </source>
</evidence>
<protein>
    <recommendedName>
        <fullName evidence="1">DUF6950 domain-containing protein</fullName>
    </recommendedName>
</protein>
<evidence type="ECO:0000259" key="1">
    <source>
        <dbReference type="Pfam" id="PF22262"/>
    </source>
</evidence>
<sequence>MRRTDWEARLGEYLASVVDRPFEWGVHDCALHSANAVLSMTDIDFAASFRGHYRTAIGSVRALRRYGAGTLEATIDSLFPTIGRAFARRGDLVMHAGALGICVGGDALFVGEEGGAAGLVRIARPSWSKAWRI</sequence>
<accession>A0A9X2HEC2</accession>
<organism evidence="2 3">
    <name type="scientific">Sphingomonas tagetis</name>
    <dbReference type="NCBI Taxonomy" id="2949092"/>
    <lineage>
        <taxon>Bacteria</taxon>
        <taxon>Pseudomonadati</taxon>
        <taxon>Pseudomonadota</taxon>
        <taxon>Alphaproteobacteria</taxon>
        <taxon>Sphingomonadales</taxon>
        <taxon>Sphingomonadaceae</taxon>
        <taxon>Sphingomonas</taxon>
    </lineage>
</organism>
<dbReference type="EMBL" id="JAMLDX010000001">
    <property type="protein sequence ID" value="MCP3729248.1"/>
    <property type="molecule type" value="Genomic_DNA"/>
</dbReference>
<name>A0A9X2HEC2_9SPHN</name>
<gene>
    <name evidence="2" type="ORF">M9978_02305</name>
</gene>
<proteinExistence type="predicted"/>
<feature type="domain" description="DUF6950" evidence="1">
    <location>
        <begin position="1"/>
        <end position="133"/>
    </location>
</feature>
<dbReference type="AlphaFoldDB" id="A0A9X2HEC2"/>
<reference evidence="2" key="1">
    <citation type="submission" date="2022-05" db="EMBL/GenBank/DDBJ databases">
        <title>Sphingomonas sp. strain MG17 Genome sequencing and assembly.</title>
        <authorList>
            <person name="Kim I."/>
        </authorList>
    </citation>
    <scope>NUCLEOTIDE SEQUENCE</scope>
    <source>
        <strain evidence="2">MG17</strain>
    </source>
</reference>
<dbReference type="RefSeq" id="WP_254291226.1">
    <property type="nucleotide sequence ID" value="NZ_JAMLDX010000001.1"/>
</dbReference>
<dbReference type="InterPro" id="IPR053802">
    <property type="entry name" value="DUF6950"/>
</dbReference>
<keyword evidence="3" id="KW-1185">Reference proteome</keyword>
<evidence type="ECO:0000313" key="3">
    <source>
        <dbReference type="Proteomes" id="UP001139451"/>
    </source>
</evidence>
<comment type="caution">
    <text evidence="2">The sequence shown here is derived from an EMBL/GenBank/DDBJ whole genome shotgun (WGS) entry which is preliminary data.</text>
</comment>
<dbReference type="Pfam" id="PF22262">
    <property type="entry name" value="DUF6950"/>
    <property type="match status" value="1"/>
</dbReference>
<dbReference type="Proteomes" id="UP001139451">
    <property type="component" value="Unassembled WGS sequence"/>
</dbReference>